<gene>
    <name evidence="1" type="ORF">TVAG_121270</name>
</gene>
<dbReference type="RefSeq" id="XP_001302313.1">
    <property type="nucleotide sequence ID" value="XM_001302312.1"/>
</dbReference>
<keyword evidence="2" id="KW-1185">Reference proteome</keyword>
<reference evidence="1" key="1">
    <citation type="submission" date="2006-10" db="EMBL/GenBank/DDBJ databases">
        <authorList>
            <person name="Amadeo P."/>
            <person name="Zhao Q."/>
            <person name="Wortman J."/>
            <person name="Fraser-Liggett C."/>
            <person name="Carlton J."/>
        </authorList>
    </citation>
    <scope>NUCLEOTIDE SEQUENCE</scope>
    <source>
        <strain evidence="1">G3</strain>
    </source>
</reference>
<sequence>MSNMGRTQNALGRTFEIKDIDSFSLDDFLYFNKFVKLNDEDLTFIGHCIIRRFIHDVDRRNGLIPRSFTIIYGYLFGGIIYRYVKHHNAGDEVINYIITFAKHFRMKDYNVFAHKFGEPGIYFRYSDGTHNKIPCQPDFQPLKIINEDLEFK</sequence>
<dbReference type="AlphaFoldDB" id="A2G0D4"/>
<protein>
    <submittedName>
        <fullName evidence="1">Uncharacterized protein</fullName>
    </submittedName>
</protein>
<proteinExistence type="predicted"/>
<dbReference type="Proteomes" id="UP000001542">
    <property type="component" value="Unassembled WGS sequence"/>
</dbReference>
<dbReference type="EMBL" id="DS114205">
    <property type="protein sequence ID" value="EAX89383.1"/>
    <property type="molecule type" value="Genomic_DNA"/>
</dbReference>
<dbReference type="KEGG" id="tva:4747053"/>
<dbReference type="VEuPathDB" id="TrichDB:TVAGG3_1008620"/>
<accession>A2G0D4</accession>
<evidence type="ECO:0000313" key="1">
    <source>
        <dbReference type="EMBL" id="EAX89383.1"/>
    </source>
</evidence>
<dbReference type="InParanoid" id="A2G0D4"/>
<organism evidence="1 2">
    <name type="scientific">Trichomonas vaginalis (strain ATCC PRA-98 / G3)</name>
    <dbReference type="NCBI Taxonomy" id="412133"/>
    <lineage>
        <taxon>Eukaryota</taxon>
        <taxon>Metamonada</taxon>
        <taxon>Parabasalia</taxon>
        <taxon>Trichomonadida</taxon>
        <taxon>Trichomonadidae</taxon>
        <taxon>Trichomonas</taxon>
    </lineage>
</organism>
<dbReference type="VEuPathDB" id="TrichDB:TVAG_121270"/>
<reference evidence="1" key="2">
    <citation type="journal article" date="2007" name="Science">
        <title>Draft genome sequence of the sexually transmitted pathogen Trichomonas vaginalis.</title>
        <authorList>
            <person name="Carlton J.M."/>
            <person name="Hirt R.P."/>
            <person name="Silva J.C."/>
            <person name="Delcher A.L."/>
            <person name="Schatz M."/>
            <person name="Zhao Q."/>
            <person name="Wortman J.R."/>
            <person name="Bidwell S.L."/>
            <person name="Alsmark U.C.M."/>
            <person name="Besteiro S."/>
            <person name="Sicheritz-Ponten T."/>
            <person name="Noel C.J."/>
            <person name="Dacks J.B."/>
            <person name="Foster P.G."/>
            <person name="Simillion C."/>
            <person name="Van de Peer Y."/>
            <person name="Miranda-Saavedra D."/>
            <person name="Barton G.J."/>
            <person name="Westrop G.D."/>
            <person name="Mueller S."/>
            <person name="Dessi D."/>
            <person name="Fiori P.L."/>
            <person name="Ren Q."/>
            <person name="Paulsen I."/>
            <person name="Zhang H."/>
            <person name="Bastida-Corcuera F.D."/>
            <person name="Simoes-Barbosa A."/>
            <person name="Brown M.T."/>
            <person name="Hayes R.D."/>
            <person name="Mukherjee M."/>
            <person name="Okumura C.Y."/>
            <person name="Schneider R."/>
            <person name="Smith A.J."/>
            <person name="Vanacova S."/>
            <person name="Villalvazo M."/>
            <person name="Haas B.J."/>
            <person name="Pertea M."/>
            <person name="Feldblyum T.V."/>
            <person name="Utterback T.R."/>
            <person name="Shu C.L."/>
            <person name="Osoegawa K."/>
            <person name="de Jong P.J."/>
            <person name="Hrdy I."/>
            <person name="Horvathova L."/>
            <person name="Zubacova Z."/>
            <person name="Dolezal P."/>
            <person name="Malik S.B."/>
            <person name="Logsdon J.M. Jr."/>
            <person name="Henze K."/>
            <person name="Gupta A."/>
            <person name="Wang C.C."/>
            <person name="Dunne R.L."/>
            <person name="Upcroft J.A."/>
            <person name="Upcroft P."/>
            <person name="White O."/>
            <person name="Salzberg S.L."/>
            <person name="Tang P."/>
            <person name="Chiu C.-H."/>
            <person name="Lee Y.-S."/>
            <person name="Embley T.M."/>
            <person name="Coombs G.H."/>
            <person name="Mottram J.C."/>
            <person name="Tachezy J."/>
            <person name="Fraser-Liggett C.M."/>
            <person name="Johnson P.J."/>
        </authorList>
    </citation>
    <scope>NUCLEOTIDE SEQUENCE [LARGE SCALE GENOMIC DNA]</scope>
    <source>
        <strain evidence="1">G3</strain>
    </source>
</reference>
<evidence type="ECO:0000313" key="2">
    <source>
        <dbReference type="Proteomes" id="UP000001542"/>
    </source>
</evidence>
<name>A2G0D4_TRIV3</name>